<comment type="caution">
    <text evidence="1">The sequence shown here is derived from an EMBL/GenBank/DDBJ whole genome shotgun (WGS) entry which is preliminary data.</text>
</comment>
<reference evidence="1 2" key="1">
    <citation type="journal article" date="2012" name="Eukaryot. Cell">
        <title>Genome sequence of the Trichosporon asahii environmental strain CBS 8904.</title>
        <authorList>
            <person name="Yang R.Y."/>
            <person name="Li H.T."/>
            <person name="Zhu H."/>
            <person name="Zhou G.P."/>
            <person name="Wang M."/>
            <person name="Wang L."/>
        </authorList>
    </citation>
    <scope>NUCLEOTIDE SEQUENCE [LARGE SCALE GENOMIC DNA]</scope>
    <source>
        <strain evidence="1 2">CBS 8904</strain>
    </source>
</reference>
<name>K1V6W5_TRIAC</name>
<dbReference type="InParanoid" id="K1V6W5"/>
<accession>K1V6W5</accession>
<keyword evidence="2" id="KW-1185">Reference proteome</keyword>
<dbReference type="HOGENOM" id="CLU_090088_1_0_1"/>
<dbReference type="Proteomes" id="UP000006757">
    <property type="component" value="Unassembled WGS sequence"/>
</dbReference>
<evidence type="ECO:0000313" key="1">
    <source>
        <dbReference type="EMBL" id="EKC99754.1"/>
    </source>
</evidence>
<protein>
    <submittedName>
        <fullName evidence="1">Uncharacterized protein</fullName>
    </submittedName>
</protein>
<sequence length="239" mass="26897">MSEETAPHIKKSEKWILGDITLISADRSSGCNADLSEVFSEVIELGGIKTLEFYDPELESAGTLDRFLDLAFNSELSPTCVSEHPTTAEVEFTRELLALVRFLQKYECWSLFRQLRMCATEHVKNKQLSAHTAFVVGAVAEEVDLCAAALQHACTVDADWRLNRHSAMRYWICAADPGSVERSLWDLLPAAYAWAWSKAWAQGMGAVEHRHSRQHELSRVIPEFRKAVKETEVRDSAGK</sequence>
<dbReference type="EMBL" id="AMBO01000363">
    <property type="protein sequence ID" value="EKC99754.1"/>
    <property type="molecule type" value="Genomic_DNA"/>
</dbReference>
<organism evidence="1 2">
    <name type="scientific">Trichosporon asahii var. asahii (strain CBS 8904)</name>
    <name type="common">Yeast</name>
    <dbReference type="NCBI Taxonomy" id="1220162"/>
    <lineage>
        <taxon>Eukaryota</taxon>
        <taxon>Fungi</taxon>
        <taxon>Dikarya</taxon>
        <taxon>Basidiomycota</taxon>
        <taxon>Agaricomycotina</taxon>
        <taxon>Tremellomycetes</taxon>
        <taxon>Trichosporonales</taxon>
        <taxon>Trichosporonaceae</taxon>
        <taxon>Trichosporon</taxon>
    </lineage>
</organism>
<evidence type="ECO:0000313" key="2">
    <source>
        <dbReference type="Proteomes" id="UP000006757"/>
    </source>
</evidence>
<gene>
    <name evidence="1" type="ORF">A1Q2_05938</name>
</gene>
<proteinExistence type="predicted"/>
<dbReference type="AlphaFoldDB" id="K1V6W5"/>